<dbReference type="EC" id="2.7.1.35" evidence="2"/>
<dbReference type="InterPro" id="IPR013749">
    <property type="entry name" value="PM/HMP-P_kinase-1"/>
</dbReference>
<dbReference type="Proteomes" id="UP000273655">
    <property type="component" value="Chromosome 1"/>
</dbReference>
<dbReference type="Pfam" id="PF08543">
    <property type="entry name" value="Phos_pyr_kin"/>
    <property type="match status" value="1"/>
</dbReference>
<keyword evidence="2" id="KW-0418">Kinase</keyword>
<feature type="domain" description="Pyridoxamine kinase/Phosphomethylpyrimidine kinase" evidence="1">
    <location>
        <begin position="4"/>
        <end position="50"/>
    </location>
</feature>
<evidence type="ECO:0000313" key="2">
    <source>
        <dbReference type="EMBL" id="VEA37633.1"/>
    </source>
</evidence>
<dbReference type="GO" id="GO:0008478">
    <property type="term" value="F:pyridoxal kinase activity"/>
    <property type="evidence" value="ECO:0007669"/>
    <property type="project" value="UniProtKB-EC"/>
</dbReference>
<name>A0A3S4J4G7_SALET</name>
<evidence type="ECO:0000259" key="1">
    <source>
        <dbReference type="Pfam" id="PF08543"/>
    </source>
</evidence>
<sequence length="62" mass="6804">MRYALPASDIIAPNLIELEILSKHSVNNVDDAVQAARELIAQGPEIVLVKHLARAGLQFRTL</sequence>
<dbReference type="EMBL" id="LR134148">
    <property type="protein sequence ID" value="VEA37633.1"/>
    <property type="molecule type" value="Genomic_DNA"/>
</dbReference>
<gene>
    <name evidence="2" type="primary">pdxY_2</name>
    <name evidence="2" type="ORF">NCTC8271_02883</name>
</gene>
<dbReference type="Gene3D" id="3.40.1190.20">
    <property type="match status" value="1"/>
</dbReference>
<organism evidence="2 3">
    <name type="scientific">Salmonella enterica I</name>
    <dbReference type="NCBI Taxonomy" id="59201"/>
    <lineage>
        <taxon>Bacteria</taxon>
        <taxon>Pseudomonadati</taxon>
        <taxon>Pseudomonadota</taxon>
        <taxon>Gammaproteobacteria</taxon>
        <taxon>Enterobacterales</taxon>
        <taxon>Enterobacteriaceae</taxon>
        <taxon>Salmonella</taxon>
    </lineage>
</organism>
<protein>
    <submittedName>
        <fullName evidence="2">Pyridoxamine kinase</fullName>
        <ecNumber evidence="2">2.7.1.35</ecNumber>
    </submittedName>
</protein>
<dbReference type="SUPFAM" id="SSF53613">
    <property type="entry name" value="Ribokinase-like"/>
    <property type="match status" value="1"/>
</dbReference>
<evidence type="ECO:0000313" key="3">
    <source>
        <dbReference type="Proteomes" id="UP000273655"/>
    </source>
</evidence>
<dbReference type="AlphaFoldDB" id="A0A3S4J4G7"/>
<accession>A0A3S4J4G7</accession>
<reference evidence="2 3" key="1">
    <citation type="submission" date="2018-12" db="EMBL/GenBank/DDBJ databases">
        <authorList>
            <consortium name="Pathogen Informatics"/>
        </authorList>
    </citation>
    <scope>NUCLEOTIDE SEQUENCE [LARGE SCALE GENOMIC DNA]</scope>
    <source>
        <strain evidence="2 3">NCTC8271</strain>
    </source>
</reference>
<proteinExistence type="predicted"/>
<keyword evidence="2" id="KW-0808">Transferase</keyword>
<dbReference type="InterPro" id="IPR029056">
    <property type="entry name" value="Ribokinase-like"/>
</dbReference>